<dbReference type="Proteomes" id="UP001341840">
    <property type="component" value="Unassembled WGS sequence"/>
</dbReference>
<gene>
    <name evidence="1" type="ORF">PIB30_029378</name>
</gene>
<accession>A0ABU6TC12</accession>
<evidence type="ECO:0000313" key="2">
    <source>
        <dbReference type="Proteomes" id="UP001341840"/>
    </source>
</evidence>
<sequence>MFAVRFSIRNRELENCWRQVNRTETVRTTATESENPSRRRSPSAVVEVVVLAGPSSSTTTVLSFSQVTTAIVPASPHRRYRRTSISTFQAAGSLDQNLLSRRPQRFRRLGSSPATVASCRPRRQELRRPQLVHRTRSFCTL</sequence>
<protein>
    <submittedName>
        <fullName evidence="1">Uncharacterized protein</fullName>
    </submittedName>
</protein>
<dbReference type="EMBL" id="JASCZI010090740">
    <property type="protein sequence ID" value="MED6145894.1"/>
    <property type="molecule type" value="Genomic_DNA"/>
</dbReference>
<organism evidence="1 2">
    <name type="scientific">Stylosanthes scabra</name>
    <dbReference type="NCBI Taxonomy" id="79078"/>
    <lineage>
        <taxon>Eukaryota</taxon>
        <taxon>Viridiplantae</taxon>
        <taxon>Streptophyta</taxon>
        <taxon>Embryophyta</taxon>
        <taxon>Tracheophyta</taxon>
        <taxon>Spermatophyta</taxon>
        <taxon>Magnoliopsida</taxon>
        <taxon>eudicotyledons</taxon>
        <taxon>Gunneridae</taxon>
        <taxon>Pentapetalae</taxon>
        <taxon>rosids</taxon>
        <taxon>fabids</taxon>
        <taxon>Fabales</taxon>
        <taxon>Fabaceae</taxon>
        <taxon>Papilionoideae</taxon>
        <taxon>50 kb inversion clade</taxon>
        <taxon>dalbergioids sensu lato</taxon>
        <taxon>Dalbergieae</taxon>
        <taxon>Pterocarpus clade</taxon>
        <taxon>Stylosanthes</taxon>
    </lineage>
</organism>
<proteinExistence type="predicted"/>
<reference evidence="1 2" key="1">
    <citation type="journal article" date="2023" name="Plants (Basel)">
        <title>Bridging the Gap: Combining Genomics and Transcriptomics Approaches to Understand Stylosanthes scabra, an Orphan Legume from the Brazilian Caatinga.</title>
        <authorList>
            <person name="Ferreira-Neto J.R.C."/>
            <person name="da Silva M.D."/>
            <person name="Binneck E."/>
            <person name="de Melo N.F."/>
            <person name="da Silva R.H."/>
            <person name="de Melo A.L.T.M."/>
            <person name="Pandolfi V."/>
            <person name="Bustamante F.O."/>
            <person name="Brasileiro-Vidal A.C."/>
            <person name="Benko-Iseppon A.M."/>
        </authorList>
    </citation>
    <scope>NUCLEOTIDE SEQUENCE [LARGE SCALE GENOMIC DNA]</scope>
    <source>
        <tissue evidence="1">Leaves</tissue>
    </source>
</reference>
<name>A0ABU6TC12_9FABA</name>
<comment type="caution">
    <text evidence="1">The sequence shown here is derived from an EMBL/GenBank/DDBJ whole genome shotgun (WGS) entry which is preliminary data.</text>
</comment>
<evidence type="ECO:0000313" key="1">
    <source>
        <dbReference type="EMBL" id="MED6145894.1"/>
    </source>
</evidence>
<keyword evidence="2" id="KW-1185">Reference proteome</keyword>